<protein>
    <submittedName>
        <fullName evidence="2">Uncharacterized protein</fullName>
    </submittedName>
</protein>
<dbReference type="EMBL" id="JAFJYH010000531">
    <property type="protein sequence ID" value="KAG4411050.1"/>
    <property type="molecule type" value="Genomic_DNA"/>
</dbReference>
<reference evidence="2" key="1">
    <citation type="submission" date="2021-02" db="EMBL/GenBank/DDBJ databases">
        <title>Genome sequence Cadophora malorum strain M34.</title>
        <authorList>
            <person name="Stefanovic E."/>
            <person name="Vu D."/>
            <person name="Scully C."/>
            <person name="Dijksterhuis J."/>
            <person name="Roader J."/>
            <person name="Houbraken J."/>
        </authorList>
    </citation>
    <scope>NUCLEOTIDE SEQUENCE</scope>
    <source>
        <strain evidence="2">M34</strain>
    </source>
</reference>
<dbReference type="Proteomes" id="UP000664132">
    <property type="component" value="Unassembled WGS sequence"/>
</dbReference>
<gene>
    <name evidence="2" type="ORF">IFR04_015809</name>
</gene>
<dbReference type="AlphaFoldDB" id="A0A8H7T240"/>
<name>A0A8H7T240_9HELO</name>
<dbReference type="OrthoDB" id="3509960at2759"/>
<feature type="region of interest" description="Disordered" evidence="1">
    <location>
        <begin position="1"/>
        <end position="21"/>
    </location>
</feature>
<sequence length="315" mass="35168">MSWLPHQRQSPLRRGNPNLPYYPGVGMPGQSPLAGMSSMPGIVPNPIQLQLARQSRFANPMFTGRAPLVPNAGVPFNTALQRPIYPPLNPALSLGLSPMQPPYDPYAPYPYYADPRYQSSSSSSSSCCDSAANSNSKSDFEFKVKDVTVRGKARSVRASYLLEATKFESDLVKYMDKKKEDDVPEKVVDMLISWINRENYSNKDPFDEVTLNILASNVGCKSILEHSLGRLKKMEKDIGGQEIVKIIGTIYLSSKVDDGLKKWLVKFLKQDGLWRDLVGYGGYLDMARERPEVDAELMRALGLMQQPDDKGLRSL</sequence>
<evidence type="ECO:0000313" key="3">
    <source>
        <dbReference type="Proteomes" id="UP000664132"/>
    </source>
</evidence>
<proteinExistence type="predicted"/>
<comment type="caution">
    <text evidence="2">The sequence shown here is derived from an EMBL/GenBank/DDBJ whole genome shotgun (WGS) entry which is preliminary data.</text>
</comment>
<accession>A0A8H7T240</accession>
<evidence type="ECO:0000256" key="1">
    <source>
        <dbReference type="SAM" id="MobiDB-lite"/>
    </source>
</evidence>
<organism evidence="2 3">
    <name type="scientific">Cadophora malorum</name>
    <dbReference type="NCBI Taxonomy" id="108018"/>
    <lineage>
        <taxon>Eukaryota</taxon>
        <taxon>Fungi</taxon>
        <taxon>Dikarya</taxon>
        <taxon>Ascomycota</taxon>
        <taxon>Pezizomycotina</taxon>
        <taxon>Leotiomycetes</taxon>
        <taxon>Helotiales</taxon>
        <taxon>Ploettnerulaceae</taxon>
        <taxon>Cadophora</taxon>
    </lineage>
</organism>
<keyword evidence="3" id="KW-1185">Reference proteome</keyword>
<evidence type="ECO:0000313" key="2">
    <source>
        <dbReference type="EMBL" id="KAG4411050.1"/>
    </source>
</evidence>